<dbReference type="GO" id="GO:0046872">
    <property type="term" value="F:metal ion binding"/>
    <property type="evidence" value="ECO:0007669"/>
    <property type="project" value="UniProtKB-KW"/>
</dbReference>
<dbReference type="GO" id="GO:0020037">
    <property type="term" value="F:heme binding"/>
    <property type="evidence" value="ECO:0007669"/>
    <property type="project" value="InterPro"/>
</dbReference>
<dbReference type="Gene3D" id="1.10.760.10">
    <property type="entry name" value="Cytochrome c-like domain"/>
    <property type="match status" value="2"/>
</dbReference>
<evidence type="ECO:0000256" key="16">
    <source>
        <dbReference type="PIRSR" id="PIRSR038455-3"/>
    </source>
</evidence>
<evidence type="ECO:0000259" key="18">
    <source>
        <dbReference type="Pfam" id="PF21342"/>
    </source>
</evidence>
<dbReference type="GO" id="GO:0016669">
    <property type="term" value="F:oxidoreductase activity, acting on a sulfur group of donors, cytochrome as acceptor"/>
    <property type="evidence" value="ECO:0007669"/>
    <property type="project" value="InterPro"/>
</dbReference>
<protein>
    <recommendedName>
        <fullName evidence="13">SoxAX cytochrome complex subunit A</fullName>
        <ecNumber evidence="13">2.8.5.2</ecNumber>
    </recommendedName>
    <alternativeName>
        <fullName evidence="13">Protein SoxA</fullName>
    </alternativeName>
    <alternativeName>
        <fullName evidence="13">Sulfur oxidizing protein A</fullName>
    </alternativeName>
    <alternativeName>
        <fullName evidence="13">Thiosulfate-oxidizing multienzyme system protein SoxA</fullName>
    </alternativeName>
</protein>
<keyword evidence="9 13" id="KW-0408">Iron</keyword>
<evidence type="ECO:0000256" key="12">
    <source>
        <dbReference type="ARBA" id="ARBA00048423"/>
    </source>
</evidence>
<dbReference type="RefSeq" id="WP_119358023.1">
    <property type="nucleotide sequence ID" value="NZ_BJXM01000024.1"/>
</dbReference>
<sequence>MRWTGLALLLLSLLGVLAQSVPEDPRDEAKRQKQLLLQTSGILPSDLIVEQGKDLFYTKRGPRGVSLEGCDFGLGAGVLQGASVQLPRYFADTGKVEDLDSRIRTCMTQLQGFKPEEVKRSEVVPLAFFIAAQSDGLPIQVRIAAPAEREMYELGQKLFYARSGARDMGCATCHVSYVNRRSGVLPFSDVLGKDASMSHWPAYRYSNDQAWTMEDRIRACYGNLGHPQPDFYSPVPIALQLFMAYQANQAKAELPGFLR</sequence>
<feature type="binding site" description="covalent" evidence="15">
    <location>
        <position position="170"/>
    </location>
    <ligand>
        <name>heme c</name>
        <dbReference type="ChEBI" id="CHEBI:61717"/>
        <label>2</label>
    </ligand>
</feature>
<feature type="active site" description="Cysteine persulfide intermediate" evidence="14">
    <location>
        <position position="220"/>
    </location>
</feature>
<evidence type="ECO:0000256" key="1">
    <source>
        <dbReference type="ARBA" id="ARBA00004418"/>
    </source>
</evidence>
<keyword evidence="5 13" id="KW-0479">Metal-binding</keyword>
<dbReference type="InterPro" id="IPR009056">
    <property type="entry name" value="Cyt_c-like_dom"/>
</dbReference>
<feature type="binding site" description="covalent" evidence="15">
    <location>
        <position position="70"/>
    </location>
    <ligand>
        <name>heme c</name>
        <dbReference type="ChEBI" id="CHEBI:61717"/>
        <label>1</label>
    </ligand>
</feature>
<evidence type="ECO:0000256" key="13">
    <source>
        <dbReference type="PIRNR" id="PIRNR038455"/>
    </source>
</evidence>
<dbReference type="GO" id="GO:0070069">
    <property type="term" value="C:cytochrome complex"/>
    <property type="evidence" value="ECO:0007669"/>
    <property type="project" value="InterPro"/>
</dbReference>
<dbReference type="EMBL" id="QWLB01000040">
    <property type="protein sequence ID" value="RIH91507.1"/>
    <property type="molecule type" value="Genomic_DNA"/>
</dbReference>
<evidence type="ECO:0000256" key="7">
    <source>
        <dbReference type="ARBA" id="ARBA00022764"/>
    </source>
</evidence>
<evidence type="ECO:0000256" key="9">
    <source>
        <dbReference type="ARBA" id="ARBA00023004"/>
    </source>
</evidence>
<evidence type="ECO:0000256" key="8">
    <source>
        <dbReference type="ARBA" id="ARBA00022982"/>
    </source>
</evidence>
<comment type="catalytic activity">
    <reaction evidence="12 13">
        <text>S-sulfanyl-L-cysteinyl-[SoxY protein] + thiosulfate + 2 Fe(III)-[cytochrome c] = S-(2-sulfodisulfanyl)-L-cysteinyl-[SoxY protein] + 2 Fe(II)-[cytochrome c] + 2 H(+)</text>
        <dbReference type="Rhea" id="RHEA:51224"/>
        <dbReference type="Rhea" id="RHEA-COMP:10350"/>
        <dbReference type="Rhea" id="RHEA-COMP:14399"/>
        <dbReference type="Rhea" id="RHEA-COMP:14689"/>
        <dbReference type="Rhea" id="RHEA-COMP:14690"/>
        <dbReference type="ChEBI" id="CHEBI:15378"/>
        <dbReference type="ChEBI" id="CHEBI:29033"/>
        <dbReference type="ChEBI" id="CHEBI:29034"/>
        <dbReference type="ChEBI" id="CHEBI:33542"/>
        <dbReference type="ChEBI" id="CHEBI:61963"/>
        <dbReference type="ChEBI" id="CHEBI:140664"/>
        <dbReference type="EC" id="2.8.5.2"/>
    </reaction>
</comment>
<evidence type="ECO:0000256" key="5">
    <source>
        <dbReference type="ARBA" id="ARBA00022723"/>
    </source>
</evidence>
<dbReference type="GO" id="GO:0019417">
    <property type="term" value="P:sulfur oxidation"/>
    <property type="evidence" value="ECO:0007669"/>
    <property type="project" value="InterPro"/>
</dbReference>
<evidence type="ECO:0000256" key="15">
    <source>
        <dbReference type="PIRSR" id="PIRSR038455-2"/>
    </source>
</evidence>
<feature type="binding site" description="axial binding residue" evidence="16">
    <location>
        <position position="106"/>
    </location>
    <ligand>
        <name>heme c</name>
        <dbReference type="ChEBI" id="CHEBI:61717"/>
        <label>1</label>
    </ligand>
    <ligandPart>
        <name>Fe</name>
        <dbReference type="ChEBI" id="CHEBI:18248"/>
    </ligandPart>
</feature>
<keyword evidence="6 17" id="KW-0732">Signal</keyword>
<keyword evidence="3 13" id="KW-0349">Heme</keyword>
<dbReference type="InterPro" id="IPR025710">
    <property type="entry name" value="SoxA"/>
</dbReference>
<dbReference type="SUPFAM" id="SSF46626">
    <property type="entry name" value="Cytochrome c"/>
    <property type="match status" value="2"/>
</dbReference>
<evidence type="ECO:0000313" key="20">
    <source>
        <dbReference type="Proteomes" id="UP000266178"/>
    </source>
</evidence>
<dbReference type="OrthoDB" id="9808312at2"/>
<comment type="caution">
    <text evidence="19">The sequence shown here is derived from an EMBL/GenBank/DDBJ whole genome shotgun (WGS) entry which is preliminary data.</text>
</comment>
<comment type="subcellular location">
    <subcellularLocation>
        <location evidence="1 13">Periplasm</location>
    </subcellularLocation>
</comment>
<dbReference type="Proteomes" id="UP000266178">
    <property type="component" value="Unassembled WGS sequence"/>
</dbReference>
<name>A0A399F439_9DEIN</name>
<feature type="signal peptide" evidence="17">
    <location>
        <begin position="1"/>
        <end position="18"/>
    </location>
</feature>
<organism evidence="19 20">
    <name type="scientific">Meiothermus granaticius NBRC 107808</name>
    <dbReference type="NCBI Taxonomy" id="1227551"/>
    <lineage>
        <taxon>Bacteria</taxon>
        <taxon>Thermotogati</taxon>
        <taxon>Deinococcota</taxon>
        <taxon>Deinococci</taxon>
        <taxon>Thermales</taxon>
        <taxon>Thermaceae</taxon>
        <taxon>Meiothermus</taxon>
    </lineage>
</organism>
<proteinExistence type="inferred from homology"/>
<evidence type="ECO:0000256" key="11">
    <source>
        <dbReference type="ARBA" id="ARBA00048077"/>
    </source>
</evidence>
<feature type="binding site" description="covalent" evidence="15">
    <location>
        <position position="173"/>
    </location>
    <ligand>
        <name>heme c</name>
        <dbReference type="ChEBI" id="CHEBI:61717"/>
        <label>2</label>
    </ligand>
</feature>
<comment type="catalytic activity">
    <reaction evidence="11 13">
        <text>L-cysteinyl-[SoxY protein] + thiosulfate + 2 Fe(III)-[cytochrome c] = S-sulfosulfanyl-L-cysteinyl-[SoxY protein] + 2 Fe(II)-[cytochrome c] + 2 H(+)</text>
        <dbReference type="Rhea" id="RHEA:56720"/>
        <dbReference type="Rhea" id="RHEA-COMP:10350"/>
        <dbReference type="Rhea" id="RHEA-COMP:14328"/>
        <dbReference type="Rhea" id="RHEA-COMP:14399"/>
        <dbReference type="Rhea" id="RHEA-COMP:14691"/>
        <dbReference type="ChEBI" id="CHEBI:15378"/>
        <dbReference type="ChEBI" id="CHEBI:29033"/>
        <dbReference type="ChEBI" id="CHEBI:29034"/>
        <dbReference type="ChEBI" id="CHEBI:29950"/>
        <dbReference type="ChEBI" id="CHEBI:33542"/>
        <dbReference type="ChEBI" id="CHEBI:139321"/>
        <dbReference type="EC" id="2.8.5.2"/>
    </reaction>
</comment>
<gene>
    <name evidence="19" type="primary">soxA2_2</name>
    <name evidence="19" type="ORF">Mgrana_02572</name>
</gene>
<feature type="binding site" description="axial binding residue" evidence="16">
    <location>
        <position position="220"/>
    </location>
    <ligand>
        <name>heme c</name>
        <dbReference type="ChEBI" id="CHEBI:61717"/>
        <label>2</label>
    </ligand>
    <ligandPart>
        <name>Fe</name>
        <dbReference type="ChEBI" id="CHEBI:18248"/>
    </ligandPart>
</feature>
<evidence type="ECO:0000256" key="6">
    <source>
        <dbReference type="ARBA" id="ARBA00022729"/>
    </source>
</evidence>
<dbReference type="GO" id="GO:0009055">
    <property type="term" value="F:electron transfer activity"/>
    <property type="evidence" value="ECO:0007669"/>
    <property type="project" value="InterPro"/>
</dbReference>
<evidence type="ECO:0000256" key="14">
    <source>
        <dbReference type="PIRSR" id="PIRSR038455-1"/>
    </source>
</evidence>
<evidence type="ECO:0000313" key="19">
    <source>
        <dbReference type="EMBL" id="RIH91507.1"/>
    </source>
</evidence>
<comment type="subunit">
    <text evidence="13">Heterodimer of SoxA and SoxX.</text>
</comment>
<feature type="binding site" evidence="15">
    <location>
        <position position="216"/>
    </location>
    <ligand>
        <name>substrate</name>
    </ligand>
</feature>
<keyword evidence="7 13" id="KW-0574">Periplasm</keyword>
<keyword evidence="2 13" id="KW-0813">Transport</keyword>
<keyword evidence="19" id="KW-0560">Oxidoreductase</keyword>
<reference evidence="19 20" key="1">
    <citation type="submission" date="2018-08" db="EMBL/GenBank/DDBJ databases">
        <title>Meiothermus granaticius genome AF-68 sequencing project.</title>
        <authorList>
            <person name="Da Costa M.S."/>
            <person name="Albuquerque L."/>
            <person name="Raposo P."/>
            <person name="Froufe H.J.C."/>
            <person name="Barroso C.S."/>
            <person name="Egas C."/>
        </authorList>
    </citation>
    <scope>NUCLEOTIDE SEQUENCE [LARGE SCALE GENOMIC DNA]</scope>
    <source>
        <strain evidence="19 20">AF-68</strain>
    </source>
</reference>
<dbReference type="Pfam" id="PF21342">
    <property type="entry name" value="SoxA-TsdA_cyt-c"/>
    <property type="match status" value="1"/>
</dbReference>
<evidence type="ECO:0000256" key="2">
    <source>
        <dbReference type="ARBA" id="ARBA00022448"/>
    </source>
</evidence>
<dbReference type="EC" id="2.8.5.2" evidence="13"/>
<accession>A0A399F439</accession>
<dbReference type="GO" id="GO:0016740">
    <property type="term" value="F:transferase activity"/>
    <property type="evidence" value="ECO:0007669"/>
    <property type="project" value="UniProtKB-KW"/>
</dbReference>
<comment type="similarity">
    <text evidence="10 13">Belongs to the SoxA family.</text>
</comment>
<keyword evidence="20" id="KW-1185">Reference proteome</keyword>
<dbReference type="GO" id="GO:0042597">
    <property type="term" value="C:periplasmic space"/>
    <property type="evidence" value="ECO:0007669"/>
    <property type="project" value="UniProtKB-SubCell"/>
</dbReference>
<evidence type="ECO:0000256" key="4">
    <source>
        <dbReference type="ARBA" id="ARBA00022679"/>
    </source>
</evidence>
<feature type="chain" id="PRO_5030071794" description="SoxAX cytochrome complex subunit A" evidence="17">
    <location>
        <begin position="19"/>
        <end position="259"/>
    </location>
</feature>
<evidence type="ECO:0000256" key="3">
    <source>
        <dbReference type="ARBA" id="ARBA00022617"/>
    </source>
</evidence>
<evidence type="ECO:0000256" key="17">
    <source>
        <dbReference type="SAM" id="SignalP"/>
    </source>
</evidence>
<dbReference type="PIRSF" id="PIRSF038455">
    <property type="entry name" value="SoxA"/>
    <property type="match status" value="1"/>
</dbReference>
<dbReference type="NCBIfam" id="TIGR04484">
    <property type="entry name" value="thiosulf_SoxA"/>
    <property type="match status" value="1"/>
</dbReference>
<feature type="domain" description="Cytochrome c" evidence="18">
    <location>
        <begin position="51"/>
        <end position="139"/>
    </location>
</feature>
<dbReference type="AlphaFoldDB" id="A0A399F439"/>
<dbReference type="InterPro" id="IPR036909">
    <property type="entry name" value="Cyt_c-like_dom_sf"/>
</dbReference>
<keyword evidence="8 13" id="KW-0249">Electron transport</keyword>
<evidence type="ECO:0000256" key="10">
    <source>
        <dbReference type="ARBA" id="ARBA00025746"/>
    </source>
</evidence>
<feature type="binding site" description="axial binding residue" evidence="16">
    <location>
        <position position="174"/>
    </location>
    <ligand>
        <name>heme c</name>
        <dbReference type="ChEBI" id="CHEBI:61717"/>
        <label>2</label>
    </ligand>
    <ligandPart>
        <name>Fe</name>
        <dbReference type="ChEBI" id="CHEBI:18248"/>
    </ligandPart>
</feature>
<comment type="cofactor">
    <cofactor evidence="15">
        <name>heme</name>
        <dbReference type="ChEBI" id="CHEBI:30413"/>
    </cofactor>
    <text evidence="15">Binds 2 heme groups per subunit.</text>
</comment>
<keyword evidence="4 13" id="KW-0808">Transferase</keyword>